<name>A0A392T255_9FABA</name>
<organism evidence="2 3">
    <name type="scientific">Trifolium medium</name>
    <dbReference type="NCBI Taxonomy" id="97028"/>
    <lineage>
        <taxon>Eukaryota</taxon>
        <taxon>Viridiplantae</taxon>
        <taxon>Streptophyta</taxon>
        <taxon>Embryophyta</taxon>
        <taxon>Tracheophyta</taxon>
        <taxon>Spermatophyta</taxon>
        <taxon>Magnoliopsida</taxon>
        <taxon>eudicotyledons</taxon>
        <taxon>Gunneridae</taxon>
        <taxon>Pentapetalae</taxon>
        <taxon>rosids</taxon>
        <taxon>fabids</taxon>
        <taxon>Fabales</taxon>
        <taxon>Fabaceae</taxon>
        <taxon>Papilionoideae</taxon>
        <taxon>50 kb inversion clade</taxon>
        <taxon>NPAAA clade</taxon>
        <taxon>Hologalegina</taxon>
        <taxon>IRL clade</taxon>
        <taxon>Trifolieae</taxon>
        <taxon>Trifolium</taxon>
    </lineage>
</organism>
<feature type="region of interest" description="Disordered" evidence="1">
    <location>
        <begin position="1"/>
        <end position="27"/>
    </location>
</feature>
<evidence type="ECO:0000313" key="3">
    <source>
        <dbReference type="Proteomes" id="UP000265520"/>
    </source>
</evidence>
<accession>A0A392T255</accession>
<feature type="non-terminal residue" evidence="2">
    <location>
        <position position="1"/>
    </location>
</feature>
<evidence type="ECO:0000313" key="2">
    <source>
        <dbReference type="EMBL" id="MCI55211.1"/>
    </source>
</evidence>
<dbReference type="Proteomes" id="UP000265520">
    <property type="component" value="Unassembled WGS sequence"/>
</dbReference>
<feature type="non-terminal residue" evidence="2">
    <location>
        <position position="94"/>
    </location>
</feature>
<reference evidence="2 3" key="1">
    <citation type="journal article" date="2018" name="Front. Plant Sci.">
        <title>Red Clover (Trifolium pratense) and Zigzag Clover (T. medium) - A Picture of Genomic Similarities and Differences.</title>
        <authorList>
            <person name="Dluhosova J."/>
            <person name="Istvanek J."/>
            <person name="Nedelnik J."/>
            <person name="Repkova J."/>
        </authorList>
    </citation>
    <scope>NUCLEOTIDE SEQUENCE [LARGE SCALE GENOMIC DNA]</scope>
    <source>
        <strain evidence="3">cv. 10/8</strain>
        <tissue evidence="2">Leaf</tissue>
    </source>
</reference>
<feature type="compositionally biased region" description="Basic and acidic residues" evidence="1">
    <location>
        <begin position="1"/>
        <end position="13"/>
    </location>
</feature>
<comment type="caution">
    <text evidence="2">The sequence shown here is derived from an EMBL/GenBank/DDBJ whole genome shotgun (WGS) entry which is preliminary data.</text>
</comment>
<protein>
    <submittedName>
        <fullName evidence="2">Uncharacterized protein</fullName>
    </submittedName>
</protein>
<evidence type="ECO:0000256" key="1">
    <source>
        <dbReference type="SAM" id="MobiDB-lite"/>
    </source>
</evidence>
<sequence>AKVARFDRFEANEGGRGGKNLGGVKEGEEDLVRRTENLNAQGLNVRKGVDETIARAVPKAKERDEPLLNSVSRSADFAEEVRVGEVLVKLGDRQ</sequence>
<keyword evidence="3" id="KW-1185">Reference proteome</keyword>
<dbReference type="EMBL" id="LXQA010492449">
    <property type="protein sequence ID" value="MCI55211.1"/>
    <property type="molecule type" value="Genomic_DNA"/>
</dbReference>
<dbReference type="AlphaFoldDB" id="A0A392T255"/>
<proteinExistence type="predicted"/>